<organism evidence="3 4">
    <name type="scientific">Candidatus Neomicrothrix subdominans</name>
    <dbReference type="NCBI Taxonomy" id="2954438"/>
    <lineage>
        <taxon>Bacteria</taxon>
        <taxon>Bacillati</taxon>
        <taxon>Actinomycetota</taxon>
        <taxon>Acidimicrobiia</taxon>
        <taxon>Acidimicrobiales</taxon>
        <taxon>Microthrixaceae</taxon>
        <taxon>Candidatus Neomicrothrix</taxon>
    </lineage>
</organism>
<dbReference type="Pfam" id="PF12966">
    <property type="entry name" value="AtpR"/>
    <property type="match status" value="1"/>
</dbReference>
<evidence type="ECO:0000256" key="1">
    <source>
        <dbReference type="SAM" id="MobiDB-lite"/>
    </source>
</evidence>
<dbReference type="Proteomes" id="UP000727993">
    <property type="component" value="Unassembled WGS sequence"/>
</dbReference>
<dbReference type="EMBL" id="JADJZA010000007">
    <property type="protein sequence ID" value="MBK9297500.1"/>
    <property type="molecule type" value="Genomic_DNA"/>
</dbReference>
<sequence length="117" mass="11964">MTYSVVFAVVLGALAGFVLGLGFFGALAWTARRLVVTSRPATLVMASLLARMALLAVGLVALARLSPWALVGAVPGVITARLVVVRRFVAQPSATMGGTHEATGSTPMSGRGEPNDG</sequence>
<dbReference type="AlphaFoldDB" id="A0A936NBY5"/>
<dbReference type="InterPro" id="IPR017581">
    <property type="entry name" value="AtpR-like"/>
</dbReference>
<feature type="region of interest" description="Disordered" evidence="1">
    <location>
        <begin position="95"/>
        <end position="117"/>
    </location>
</feature>
<feature type="transmembrane region" description="Helical" evidence="2">
    <location>
        <begin position="41"/>
        <end position="62"/>
    </location>
</feature>
<protein>
    <submittedName>
        <fullName evidence="3">ATP synthase subunit I</fullName>
    </submittedName>
</protein>
<feature type="compositionally biased region" description="Polar residues" evidence="1">
    <location>
        <begin position="95"/>
        <end position="108"/>
    </location>
</feature>
<keyword evidence="2" id="KW-0812">Transmembrane</keyword>
<feature type="transmembrane region" description="Helical" evidence="2">
    <location>
        <begin position="6"/>
        <end position="29"/>
    </location>
</feature>
<feature type="transmembrane region" description="Helical" evidence="2">
    <location>
        <begin position="68"/>
        <end position="89"/>
    </location>
</feature>
<comment type="caution">
    <text evidence="3">The sequence shown here is derived from an EMBL/GenBank/DDBJ whole genome shotgun (WGS) entry which is preliminary data.</text>
</comment>
<name>A0A936NBY5_9ACTN</name>
<proteinExistence type="predicted"/>
<reference evidence="3 4" key="1">
    <citation type="submission" date="2020-10" db="EMBL/GenBank/DDBJ databases">
        <title>Connecting structure to function with the recovery of over 1000 high-quality activated sludge metagenome-assembled genomes encoding full-length rRNA genes using long-read sequencing.</title>
        <authorList>
            <person name="Singleton C.M."/>
            <person name="Petriglieri F."/>
            <person name="Kristensen J.M."/>
            <person name="Kirkegaard R.H."/>
            <person name="Michaelsen T.Y."/>
            <person name="Andersen M.H."/>
            <person name="Karst S.M."/>
            <person name="Dueholm M.S."/>
            <person name="Nielsen P.H."/>
            <person name="Albertsen M."/>
        </authorList>
    </citation>
    <scope>NUCLEOTIDE SEQUENCE [LARGE SCALE GENOMIC DNA]</scope>
    <source>
        <strain evidence="3">Lyne_18-Q3-R50-59_MAXAC.006</strain>
    </source>
</reference>
<evidence type="ECO:0000313" key="3">
    <source>
        <dbReference type="EMBL" id="MBK9297500.1"/>
    </source>
</evidence>
<keyword evidence="2" id="KW-1133">Transmembrane helix</keyword>
<evidence type="ECO:0000256" key="2">
    <source>
        <dbReference type="SAM" id="Phobius"/>
    </source>
</evidence>
<gene>
    <name evidence="3" type="ORF">IPN02_11845</name>
</gene>
<evidence type="ECO:0000313" key="4">
    <source>
        <dbReference type="Proteomes" id="UP000727993"/>
    </source>
</evidence>
<keyword evidence="2" id="KW-0472">Membrane</keyword>
<accession>A0A936NBY5</accession>